<dbReference type="GO" id="GO:0005524">
    <property type="term" value="F:ATP binding"/>
    <property type="evidence" value="ECO:0007669"/>
    <property type="project" value="UniProtKB-KW"/>
</dbReference>
<feature type="domain" description="Helicase ATP-binding" evidence="7">
    <location>
        <begin position="69"/>
        <end position="238"/>
    </location>
</feature>
<dbReference type="PANTHER" id="PTHR47959">
    <property type="entry name" value="ATP-DEPENDENT RNA HELICASE RHLE-RELATED"/>
    <property type="match status" value="1"/>
</dbReference>
<evidence type="ECO:0008006" key="12">
    <source>
        <dbReference type="Google" id="ProtNLM"/>
    </source>
</evidence>
<evidence type="ECO:0000256" key="2">
    <source>
        <dbReference type="ARBA" id="ARBA00022801"/>
    </source>
</evidence>
<dbReference type="SMART" id="SM00487">
    <property type="entry name" value="DEXDc"/>
    <property type="match status" value="1"/>
</dbReference>
<dbReference type="SMART" id="SM00490">
    <property type="entry name" value="HELICc"/>
    <property type="match status" value="1"/>
</dbReference>
<dbReference type="InterPro" id="IPR014014">
    <property type="entry name" value="RNA_helicase_DEAD_Q_motif"/>
</dbReference>
<dbReference type="STRING" id="1802525.A2975_00920"/>
<dbReference type="PANTHER" id="PTHR47959:SF1">
    <property type="entry name" value="ATP-DEPENDENT RNA HELICASE DBPA"/>
    <property type="match status" value="1"/>
</dbReference>
<dbReference type="InterPro" id="IPR011545">
    <property type="entry name" value="DEAD/DEAH_box_helicase_dom"/>
</dbReference>
<dbReference type="Pfam" id="PF00271">
    <property type="entry name" value="Helicase_C"/>
    <property type="match status" value="1"/>
</dbReference>
<dbReference type="Gene3D" id="3.40.50.300">
    <property type="entry name" value="P-loop containing nucleotide triphosphate hydrolases"/>
    <property type="match status" value="2"/>
</dbReference>
<evidence type="ECO:0000259" key="8">
    <source>
        <dbReference type="PROSITE" id="PS51194"/>
    </source>
</evidence>
<dbReference type="GO" id="GO:0003676">
    <property type="term" value="F:nucleic acid binding"/>
    <property type="evidence" value="ECO:0007669"/>
    <property type="project" value="InterPro"/>
</dbReference>
<comment type="caution">
    <text evidence="10">The sequence shown here is derived from an EMBL/GenBank/DDBJ whole genome shotgun (WGS) entry which is preliminary data.</text>
</comment>
<feature type="domain" description="Helicase C-terminal" evidence="8">
    <location>
        <begin position="248"/>
        <end position="378"/>
    </location>
</feature>
<protein>
    <recommendedName>
        <fullName evidence="12">RNA helicase</fullName>
    </recommendedName>
</protein>
<evidence type="ECO:0000313" key="11">
    <source>
        <dbReference type="Proteomes" id="UP000178429"/>
    </source>
</evidence>
<evidence type="ECO:0000313" key="10">
    <source>
        <dbReference type="EMBL" id="OGM69657.1"/>
    </source>
</evidence>
<feature type="short sequence motif" description="Q motif" evidence="6">
    <location>
        <begin position="38"/>
        <end position="66"/>
    </location>
</feature>
<dbReference type="Pfam" id="PF00270">
    <property type="entry name" value="DEAD"/>
    <property type="match status" value="1"/>
</dbReference>
<evidence type="ECO:0000256" key="1">
    <source>
        <dbReference type="ARBA" id="ARBA00022741"/>
    </source>
</evidence>
<dbReference type="AlphaFoldDB" id="A0A1F8C000"/>
<dbReference type="CDD" id="cd18787">
    <property type="entry name" value="SF2_C_DEAD"/>
    <property type="match status" value="1"/>
</dbReference>
<dbReference type="Proteomes" id="UP000178429">
    <property type="component" value="Unassembled WGS sequence"/>
</dbReference>
<dbReference type="PROSITE" id="PS51194">
    <property type="entry name" value="HELICASE_CTER"/>
    <property type="match status" value="1"/>
</dbReference>
<dbReference type="EMBL" id="MGHL01000010">
    <property type="protein sequence ID" value="OGM69657.1"/>
    <property type="molecule type" value="Genomic_DNA"/>
</dbReference>
<dbReference type="GO" id="GO:0016787">
    <property type="term" value="F:hydrolase activity"/>
    <property type="evidence" value="ECO:0007669"/>
    <property type="project" value="UniProtKB-KW"/>
</dbReference>
<dbReference type="PROSITE" id="PS51195">
    <property type="entry name" value="Q_MOTIF"/>
    <property type="match status" value="1"/>
</dbReference>
<dbReference type="GO" id="GO:0005829">
    <property type="term" value="C:cytosol"/>
    <property type="evidence" value="ECO:0007669"/>
    <property type="project" value="TreeGrafter"/>
</dbReference>
<name>A0A1F8C000_9BACT</name>
<dbReference type="InterPro" id="IPR001650">
    <property type="entry name" value="Helicase_C-like"/>
</dbReference>
<dbReference type="InterPro" id="IPR044742">
    <property type="entry name" value="DEAD/DEAH_RhlB"/>
</dbReference>
<evidence type="ECO:0000256" key="4">
    <source>
        <dbReference type="ARBA" id="ARBA00022840"/>
    </source>
</evidence>
<dbReference type="GO" id="GO:0003724">
    <property type="term" value="F:RNA helicase activity"/>
    <property type="evidence" value="ECO:0007669"/>
    <property type="project" value="InterPro"/>
</dbReference>
<accession>A0A1F8C000</accession>
<keyword evidence="1" id="KW-0547">Nucleotide-binding</keyword>
<evidence type="ECO:0000259" key="7">
    <source>
        <dbReference type="PROSITE" id="PS51192"/>
    </source>
</evidence>
<dbReference type="SUPFAM" id="SSF52540">
    <property type="entry name" value="P-loop containing nucleoside triphosphate hydrolases"/>
    <property type="match status" value="1"/>
</dbReference>
<proteinExistence type="inferred from homology"/>
<evidence type="ECO:0000256" key="5">
    <source>
        <dbReference type="ARBA" id="ARBA00038437"/>
    </source>
</evidence>
<dbReference type="InterPro" id="IPR027417">
    <property type="entry name" value="P-loop_NTPase"/>
</dbReference>
<feature type="domain" description="DEAD-box RNA helicase Q" evidence="9">
    <location>
        <begin position="38"/>
        <end position="66"/>
    </location>
</feature>
<evidence type="ECO:0000256" key="3">
    <source>
        <dbReference type="ARBA" id="ARBA00022806"/>
    </source>
</evidence>
<evidence type="ECO:0000256" key="6">
    <source>
        <dbReference type="PROSITE-ProRule" id="PRU00552"/>
    </source>
</evidence>
<sequence length="378" mass="42422">MYKRREFNQRRIRTFDPSRIVSQNGRTGQPEEKYVPVHKFSDFALHQQLKQNVTTKGFSEPTPIQDQVIPALLAGKDVTGIAATGTGKTAAFLLPLINKVFANKREKVLIITPTRELAVQIDSEFRTFARSMNLYSCVCIGGASIGRQIGELRRNPNFVIGTPGRLLDLERRHALRFGDYGSVVLDEVDRMLDMGFIPDVKHIISLLPSVRQAMFFSATLPDKIRDIIASFVKDPVVVTVHPGEAAVNVDQEVIRVGGRQKTDLLQEMLSGNGFEKVLVFGRTKHGIDKLAKFLYQKGRQVEVIHGNKSQNQRQRALEKFRNNGVQVLLATDVASRGLDIDNVTHVINYDLPETYEAYIHRIGRTGRADKKGTALTFI</sequence>
<dbReference type="InterPro" id="IPR014001">
    <property type="entry name" value="Helicase_ATP-bd"/>
</dbReference>
<gene>
    <name evidence="10" type="ORF">A2975_00920</name>
</gene>
<keyword evidence="2" id="KW-0378">Hydrolase</keyword>
<comment type="similarity">
    <text evidence="5">Belongs to the DEAD box helicase family.</text>
</comment>
<reference evidence="10 11" key="1">
    <citation type="journal article" date="2016" name="Nat. Commun.">
        <title>Thousands of microbial genomes shed light on interconnected biogeochemical processes in an aquifer system.</title>
        <authorList>
            <person name="Anantharaman K."/>
            <person name="Brown C.T."/>
            <person name="Hug L.A."/>
            <person name="Sharon I."/>
            <person name="Castelle C.J."/>
            <person name="Probst A.J."/>
            <person name="Thomas B.C."/>
            <person name="Singh A."/>
            <person name="Wilkins M.J."/>
            <person name="Karaoz U."/>
            <person name="Brodie E.L."/>
            <person name="Williams K.H."/>
            <person name="Hubbard S.S."/>
            <person name="Banfield J.F."/>
        </authorList>
    </citation>
    <scope>NUCLEOTIDE SEQUENCE [LARGE SCALE GENOMIC DNA]</scope>
</reference>
<dbReference type="CDD" id="cd00268">
    <property type="entry name" value="DEADc"/>
    <property type="match status" value="1"/>
</dbReference>
<keyword evidence="3" id="KW-0347">Helicase</keyword>
<dbReference type="InterPro" id="IPR050079">
    <property type="entry name" value="DEAD_box_RNA_helicase"/>
</dbReference>
<dbReference type="PROSITE" id="PS51192">
    <property type="entry name" value="HELICASE_ATP_BIND_1"/>
    <property type="match status" value="1"/>
</dbReference>
<organism evidence="10 11">
    <name type="scientific">Candidatus Woesebacteria bacterium RIFCSPLOWO2_01_FULL_44_14</name>
    <dbReference type="NCBI Taxonomy" id="1802525"/>
    <lineage>
        <taxon>Bacteria</taxon>
        <taxon>Candidatus Woeseibacteriota</taxon>
    </lineage>
</organism>
<evidence type="ECO:0000259" key="9">
    <source>
        <dbReference type="PROSITE" id="PS51195"/>
    </source>
</evidence>
<keyword evidence="4" id="KW-0067">ATP-binding</keyword>